<organism evidence="1 2">
    <name type="scientific">Pedobacter cryophilus</name>
    <dbReference type="NCBI Taxonomy" id="2571271"/>
    <lineage>
        <taxon>Bacteria</taxon>
        <taxon>Pseudomonadati</taxon>
        <taxon>Bacteroidota</taxon>
        <taxon>Sphingobacteriia</taxon>
        <taxon>Sphingobacteriales</taxon>
        <taxon>Sphingobacteriaceae</taxon>
        <taxon>Pedobacter</taxon>
    </lineage>
</organism>
<proteinExistence type="predicted"/>
<dbReference type="EMBL" id="SWBP01000007">
    <property type="protein sequence ID" value="TKB95746.1"/>
    <property type="molecule type" value="Genomic_DNA"/>
</dbReference>
<gene>
    <name evidence="1" type="ORF">FA046_15760</name>
</gene>
<dbReference type="AlphaFoldDB" id="A0A4U1BX19"/>
<accession>A0A4U1BX19</accession>
<evidence type="ECO:0000313" key="2">
    <source>
        <dbReference type="Proteomes" id="UP000308181"/>
    </source>
</evidence>
<name>A0A4U1BX19_9SPHI</name>
<sequence>MTLDEAKYNLSQKLTLLKSYLQEARIELINTDNKFLESSDFTFHGYSYVDAFINDIELDLMTEIKNLINLCHLNELNIEKRSLLVEIIIRDLKSNNCYLGFNDEENIKKLSEKQHGVIKKFRKAQDSLQKGIIKNLTDEYLTDSKFSRQKLQKIVWKGNQRELAELFERLIAKNWVEGLLPRQKEAFYRTIATLFEISGKDPQTIVNNFQDYNKRSYPYPLPVNGIFNCIQPNQMN</sequence>
<dbReference type="Proteomes" id="UP000308181">
    <property type="component" value="Unassembled WGS sequence"/>
</dbReference>
<protein>
    <submittedName>
        <fullName evidence="1">Uncharacterized protein</fullName>
    </submittedName>
</protein>
<keyword evidence="2" id="KW-1185">Reference proteome</keyword>
<dbReference type="OrthoDB" id="1454031at2"/>
<dbReference type="RefSeq" id="WP_136827502.1">
    <property type="nucleotide sequence ID" value="NZ_SWBP01000007.1"/>
</dbReference>
<comment type="caution">
    <text evidence="1">The sequence shown here is derived from an EMBL/GenBank/DDBJ whole genome shotgun (WGS) entry which is preliminary data.</text>
</comment>
<reference evidence="1 2" key="1">
    <citation type="submission" date="2019-04" db="EMBL/GenBank/DDBJ databases">
        <title>Pedobacter sp. AR-3-17 sp. nov., isolated from Arctic soil.</title>
        <authorList>
            <person name="Dahal R.H."/>
            <person name="Kim D.-U."/>
        </authorList>
    </citation>
    <scope>NUCLEOTIDE SEQUENCE [LARGE SCALE GENOMIC DNA]</scope>
    <source>
        <strain evidence="1 2">AR-3-17</strain>
    </source>
</reference>
<evidence type="ECO:0000313" key="1">
    <source>
        <dbReference type="EMBL" id="TKB95746.1"/>
    </source>
</evidence>